<evidence type="ECO:0000256" key="4">
    <source>
        <dbReference type="ARBA" id="ARBA00022679"/>
    </source>
</evidence>
<dbReference type="InterPro" id="IPR036890">
    <property type="entry name" value="HATPase_C_sf"/>
</dbReference>
<keyword evidence="6 12" id="KW-0418">Kinase</keyword>
<comment type="caution">
    <text evidence="12">The sequence shown here is derived from an EMBL/GenBank/DDBJ whole genome shotgun (WGS) entry which is preliminary data.</text>
</comment>
<evidence type="ECO:0000256" key="6">
    <source>
        <dbReference type="ARBA" id="ARBA00022777"/>
    </source>
</evidence>
<protein>
    <recommendedName>
        <fullName evidence="2">histidine kinase</fullName>
        <ecNumber evidence="2">2.7.13.3</ecNumber>
    </recommendedName>
</protein>
<organism evidence="12 13">
    <name type="scientific">Saccharopolyspora spinosa</name>
    <dbReference type="NCBI Taxonomy" id="60894"/>
    <lineage>
        <taxon>Bacteria</taxon>
        <taxon>Bacillati</taxon>
        <taxon>Actinomycetota</taxon>
        <taxon>Actinomycetes</taxon>
        <taxon>Pseudonocardiales</taxon>
        <taxon>Pseudonocardiaceae</taxon>
        <taxon>Saccharopolyspora</taxon>
    </lineage>
</organism>
<dbReference type="EMBL" id="PJNB01000001">
    <property type="protein sequence ID" value="PKW16096.1"/>
    <property type="molecule type" value="Genomic_DNA"/>
</dbReference>
<name>A0A2N3XZJ9_SACSN</name>
<evidence type="ECO:0000259" key="11">
    <source>
        <dbReference type="Pfam" id="PF07730"/>
    </source>
</evidence>
<dbReference type="Gene3D" id="3.30.565.10">
    <property type="entry name" value="Histidine kinase-like ATPase, C-terminal domain"/>
    <property type="match status" value="1"/>
</dbReference>
<keyword evidence="13" id="KW-1185">Reference proteome</keyword>
<dbReference type="InterPro" id="IPR050482">
    <property type="entry name" value="Sensor_HK_TwoCompSys"/>
</dbReference>
<dbReference type="EC" id="2.7.13.3" evidence="2"/>
<keyword evidence="5" id="KW-0547">Nucleotide-binding</keyword>
<keyword evidence="10" id="KW-0812">Transmembrane</keyword>
<evidence type="ECO:0000256" key="3">
    <source>
        <dbReference type="ARBA" id="ARBA00022553"/>
    </source>
</evidence>
<evidence type="ECO:0000256" key="10">
    <source>
        <dbReference type="SAM" id="Phobius"/>
    </source>
</evidence>
<accession>A0A2N3XZJ9</accession>
<evidence type="ECO:0000313" key="12">
    <source>
        <dbReference type="EMBL" id="PKW16096.1"/>
    </source>
</evidence>
<evidence type="ECO:0000313" key="13">
    <source>
        <dbReference type="Proteomes" id="UP000233786"/>
    </source>
</evidence>
<evidence type="ECO:0000256" key="7">
    <source>
        <dbReference type="ARBA" id="ARBA00022840"/>
    </source>
</evidence>
<evidence type="ECO:0000256" key="2">
    <source>
        <dbReference type="ARBA" id="ARBA00012438"/>
    </source>
</evidence>
<dbReference type="Gene3D" id="1.20.5.1930">
    <property type="match status" value="1"/>
</dbReference>
<dbReference type="GO" id="GO:0046983">
    <property type="term" value="F:protein dimerization activity"/>
    <property type="evidence" value="ECO:0007669"/>
    <property type="project" value="InterPro"/>
</dbReference>
<keyword evidence="10" id="KW-1133">Transmembrane helix</keyword>
<feature type="transmembrane region" description="Helical" evidence="10">
    <location>
        <begin position="120"/>
        <end position="143"/>
    </location>
</feature>
<dbReference type="AlphaFoldDB" id="A0A2N3XZJ9"/>
<keyword evidence="4" id="KW-0808">Transferase</keyword>
<feature type="transmembrane region" description="Helical" evidence="10">
    <location>
        <begin position="280"/>
        <end position="303"/>
    </location>
</feature>
<dbReference type="SUPFAM" id="SSF55874">
    <property type="entry name" value="ATPase domain of HSP90 chaperone/DNA topoisomerase II/histidine kinase"/>
    <property type="match status" value="1"/>
</dbReference>
<feature type="region of interest" description="Disordered" evidence="9">
    <location>
        <begin position="1"/>
        <end position="25"/>
    </location>
</feature>
<reference evidence="12" key="1">
    <citation type="submission" date="2017-12" db="EMBL/GenBank/DDBJ databases">
        <title>Sequencing the genomes of 1000 Actinobacteria strains.</title>
        <authorList>
            <person name="Klenk H.-P."/>
        </authorList>
    </citation>
    <scope>NUCLEOTIDE SEQUENCE [LARGE SCALE GENOMIC DNA]</scope>
    <source>
        <strain evidence="12">DSM 44228</strain>
    </source>
</reference>
<feature type="transmembrane region" description="Helical" evidence="10">
    <location>
        <begin position="35"/>
        <end position="53"/>
    </location>
</feature>
<feature type="domain" description="Signal transduction histidine kinase subgroup 3 dimerisation and phosphoacceptor" evidence="11">
    <location>
        <begin position="468"/>
        <end position="533"/>
    </location>
</feature>
<dbReference type="Pfam" id="PF07730">
    <property type="entry name" value="HisKA_3"/>
    <property type="match status" value="1"/>
</dbReference>
<proteinExistence type="predicted"/>
<evidence type="ECO:0000256" key="8">
    <source>
        <dbReference type="ARBA" id="ARBA00023012"/>
    </source>
</evidence>
<dbReference type="GO" id="GO:0000155">
    <property type="term" value="F:phosphorelay sensor kinase activity"/>
    <property type="evidence" value="ECO:0007669"/>
    <property type="project" value="InterPro"/>
</dbReference>
<dbReference type="InterPro" id="IPR011712">
    <property type="entry name" value="Sig_transdc_His_kin_sub3_dim/P"/>
</dbReference>
<evidence type="ECO:0000256" key="1">
    <source>
        <dbReference type="ARBA" id="ARBA00000085"/>
    </source>
</evidence>
<evidence type="ECO:0000256" key="5">
    <source>
        <dbReference type="ARBA" id="ARBA00022741"/>
    </source>
</evidence>
<keyword evidence="10" id="KW-0472">Membrane</keyword>
<feature type="transmembrane region" description="Helical" evidence="10">
    <location>
        <begin position="351"/>
        <end position="369"/>
    </location>
</feature>
<feature type="transmembrane region" description="Helical" evidence="10">
    <location>
        <begin position="315"/>
        <end position="339"/>
    </location>
</feature>
<evidence type="ECO:0000256" key="9">
    <source>
        <dbReference type="SAM" id="MobiDB-lite"/>
    </source>
</evidence>
<keyword evidence="3" id="KW-0597">Phosphoprotein</keyword>
<comment type="catalytic activity">
    <reaction evidence="1">
        <text>ATP + protein L-histidine = ADP + protein N-phospho-L-histidine.</text>
        <dbReference type="EC" id="2.7.13.3"/>
    </reaction>
</comment>
<dbReference type="STRING" id="994479.GCA_000194155_03327"/>
<dbReference type="GO" id="GO:0016020">
    <property type="term" value="C:membrane"/>
    <property type="evidence" value="ECO:0007669"/>
    <property type="project" value="InterPro"/>
</dbReference>
<keyword evidence="8" id="KW-0902">Two-component regulatory system</keyword>
<feature type="transmembrane region" description="Helical" evidence="10">
    <location>
        <begin position="149"/>
        <end position="170"/>
    </location>
</feature>
<dbReference type="CDD" id="cd16917">
    <property type="entry name" value="HATPase_UhpB-NarQ-NarX-like"/>
    <property type="match status" value="1"/>
</dbReference>
<dbReference type="PANTHER" id="PTHR24421:SF10">
    <property type="entry name" value="NITRATE_NITRITE SENSOR PROTEIN NARQ"/>
    <property type="match status" value="1"/>
</dbReference>
<gene>
    <name evidence="12" type="ORF">A8926_3891</name>
</gene>
<sequence>MTVLPTQRTNRPEPAETRPARRLHRMLPDGSPGDWWLVAGLVAHAGLVTVLLIPMQDWPLATGLALAEALPVLWRRTNPAGALVVHLLVKPLTYLADIPVGELAWLVLMHAVGRYLRWRVGLVLLVATCALVPALLLVISPAAARSPGMPIGVLQLAISWGLGCAGRAAAGRRLLMRRRHERERLRVLIDAQRGRIGSELHEVVTRRLRAIATTAGYLEERSTVPVADLRALREECRDTLTVLRRMLGLLRTTESETSAEPETGADETRRRGPRPWWYRLLPAPADAALVVALFLGAVAVHAWSSYFAVTGGSEAISALLYLPSTLSLPSTTTTLALLLPQLAPLAWRRRSPALGLVVVTLGVTTGPLVGSNHVVGTLAWLLLVYSAGAWGRSLHAALCIPVALVIWAFGTKGAADAPAPAPNTEMYTALLFCGLYVAGRVRGRFRVLADSAAHYAADRRIRERLRQERNRVARQLHDHVSHHVSGMVVQAGAIRLLARQRPELIGETLRDIRESAHAALAALPRLLRALDPSGARPEGVSERLGEGELGELVAPLRQAGAEVSVRLCGDPGNASREQAALAARIIRESVRNVLRHAGPSATRVLVECQPNHTVVEIVDSGPESGFVGDRGCGHGIAGMNERVALVGGRLNVGPYESGWRVHALLPNWQAPEADLWA</sequence>
<dbReference type="Proteomes" id="UP000233786">
    <property type="component" value="Unassembled WGS sequence"/>
</dbReference>
<dbReference type="GO" id="GO:0005524">
    <property type="term" value="F:ATP binding"/>
    <property type="evidence" value="ECO:0007669"/>
    <property type="project" value="UniProtKB-KW"/>
</dbReference>
<feature type="transmembrane region" description="Helical" evidence="10">
    <location>
        <begin position="94"/>
        <end position="113"/>
    </location>
</feature>
<keyword evidence="7" id="KW-0067">ATP-binding</keyword>
<feature type="compositionally biased region" description="Basic and acidic residues" evidence="9">
    <location>
        <begin position="10"/>
        <end position="19"/>
    </location>
</feature>
<dbReference type="PANTHER" id="PTHR24421">
    <property type="entry name" value="NITRATE/NITRITE SENSOR PROTEIN NARX-RELATED"/>
    <property type="match status" value="1"/>
</dbReference>